<dbReference type="InterPro" id="IPR054241">
    <property type="entry name" value="DUF6968"/>
</dbReference>
<protein>
    <recommendedName>
        <fullName evidence="1">DUF6968 domain-containing protein</fullName>
    </recommendedName>
</protein>
<name>A0A4R5TU21_9MICC</name>
<proteinExistence type="predicted"/>
<accession>A0A4R5TU21</accession>
<reference evidence="2 3" key="1">
    <citation type="submission" date="2019-03" db="EMBL/GenBank/DDBJ databases">
        <title>Arthrobacter sp. nov., an bacterium isolated from biocrust in Mu Us Desert.</title>
        <authorList>
            <person name="Lixiong L."/>
        </authorList>
    </citation>
    <scope>NUCLEOTIDE SEQUENCE [LARGE SCALE GENOMIC DNA]</scope>
    <source>
        <strain evidence="2 3">SLN-3</strain>
    </source>
</reference>
<sequence>MTDAESPYAFDPSCVIASRSLRTADGGGVTVRLCAPRRMPDAPGDWYCAFRIEGPGVEKPDGYALGIDAVQSLLLATVSIGNRLALTAQPLTFLGGSELGFPRTTEHGTELLL</sequence>
<dbReference type="RefSeq" id="WP_133404189.1">
    <property type="nucleotide sequence ID" value="NZ_SMTK01000004.1"/>
</dbReference>
<dbReference type="Proteomes" id="UP000295411">
    <property type="component" value="Unassembled WGS sequence"/>
</dbReference>
<dbReference type="AlphaFoldDB" id="A0A4R5TU21"/>
<evidence type="ECO:0000313" key="3">
    <source>
        <dbReference type="Proteomes" id="UP000295411"/>
    </source>
</evidence>
<feature type="domain" description="DUF6968" evidence="1">
    <location>
        <begin position="18"/>
        <end position="102"/>
    </location>
</feature>
<dbReference type="Pfam" id="PF22302">
    <property type="entry name" value="DUF6968"/>
    <property type="match status" value="1"/>
</dbReference>
<evidence type="ECO:0000259" key="1">
    <source>
        <dbReference type="Pfam" id="PF22302"/>
    </source>
</evidence>
<keyword evidence="3" id="KW-1185">Reference proteome</keyword>
<organism evidence="2 3">
    <name type="scientific">Arthrobacter crusticola</name>
    <dbReference type="NCBI Taxonomy" id="2547960"/>
    <lineage>
        <taxon>Bacteria</taxon>
        <taxon>Bacillati</taxon>
        <taxon>Actinomycetota</taxon>
        <taxon>Actinomycetes</taxon>
        <taxon>Micrococcales</taxon>
        <taxon>Micrococcaceae</taxon>
        <taxon>Arthrobacter</taxon>
    </lineage>
</organism>
<evidence type="ECO:0000313" key="2">
    <source>
        <dbReference type="EMBL" id="TDK24511.1"/>
    </source>
</evidence>
<dbReference type="EMBL" id="SMTK01000004">
    <property type="protein sequence ID" value="TDK24511.1"/>
    <property type="molecule type" value="Genomic_DNA"/>
</dbReference>
<comment type="caution">
    <text evidence="2">The sequence shown here is derived from an EMBL/GenBank/DDBJ whole genome shotgun (WGS) entry which is preliminary data.</text>
</comment>
<dbReference type="OrthoDB" id="4561055at2"/>
<gene>
    <name evidence="2" type="ORF">E2F48_11780</name>
</gene>